<proteinExistence type="inferred from homology"/>
<evidence type="ECO:0000313" key="16">
    <source>
        <dbReference type="EMBL" id="CRK44114.1"/>
    </source>
</evidence>
<feature type="region of interest" description="Disordered" evidence="14">
    <location>
        <begin position="363"/>
        <end position="384"/>
    </location>
</feature>
<dbReference type="AlphaFoldDB" id="A0A0G4NCM8"/>
<keyword evidence="5" id="KW-0963">Cytoplasm</keyword>
<keyword evidence="11" id="KW-0030">Aminoacyl-tRNA synthetase</keyword>
<dbReference type="PROSITE" id="PS50862">
    <property type="entry name" value="AA_TRNA_LIGASE_II"/>
    <property type="match status" value="1"/>
</dbReference>
<dbReference type="GO" id="GO:0006421">
    <property type="term" value="P:asparaginyl-tRNA aminoacylation"/>
    <property type="evidence" value="ECO:0007669"/>
    <property type="project" value="TreeGrafter"/>
</dbReference>
<dbReference type="Pfam" id="PF00152">
    <property type="entry name" value="tRNA-synt_2"/>
    <property type="match status" value="1"/>
</dbReference>
<evidence type="ECO:0000256" key="14">
    <source>
        <dbReference type="SAM" id="MobiDB-lite"/>
    </source>
</evidence>
<evidence type="ECO:0000256" key="4">
    <source>
        <dbReference type="ARBA" id="ARBA00006425"/>
    </source>
</evidence>
<name>A0A0G4NCM8_VERLO</name>
<evidence type="ECO:0000259" key="15">
    <source>
        <dbReference type="PROSITE" id="PS50862"/>
    </source>
</evidence>
<dbReference type="InterPro" id="IPR004364">
    <property type="entry name" value="Aa-tRNA-synt_II"/>
</dbReference>
<evidence type="ECO:0000256" key="9">
    <source>
        <dbReference type="ARBA" id="ARBA00022917"/>
    </source>
</evidence>
<accession>A0A0G4NCM8</accession>
<dbReference type="GO" id="GO:0005524">
    <property type="term" value="F:ATP binding"/>
    <property type="evidence" value="ECO:0007669"/>
    <property type="project" value="UniProtKB-KW"/>
</dbReference>
<dbReference type="Gene3D" id="3.30.930.10">
    <property type="entry name" value="Bira Bifunctional Protein, Domain 2"/>
    <property type="match status" value="1"/>
</dbReference>
<dbReference type="Proteomes" id="UP000045706">
    <property type="component" value="Unassembled WGS sequence"/>
</dbReference>
<dbReference type="PRINTS" id="PR01042">
    <property type="entry name" value="TRNASYNTHASP"/>
</dbReference>
<dbReference type="SUPFAM" id="SSF50249">
    <property type="entry name" value="Nucleic acid-binding proteins"/>
    <property type="match status" value="1"/>
</dbReference>
<gene>
    <name evidence="16" type="ORF">BN1723_006031</name>
</gene>
<reference evidence="17" key="1">
    <citation type="submission" date="2015-05" db="EMBL/GenBank/DDBJ databases">
        <authorList>
            <person name="Fogelqvist Johan"/>
        </authorList>
    </citation>
    <scope>NUCLEOTIDE SEQUENCE [LARGE SCALE GENOMIC DNA]</scope>
</reference>
<evidence type="ECO:0000256" key="10">
    <source>
        <dbReference type="ARBA" id="ARBA00023128"/>
    </source>
</evidence>
<dbReference type="PANTHER" id="PTHR22594">
    <property type="entry name" value="ASPARTYL/LYSYL-TRNA SYNTHETASE"/>
    <property type="match status" value="1"/>
</dbReference>
<dbReference type="CDD" id="cd04318">
    <property type="entry name" value="EcAsnRS_like_N"/>
    <property type="match status" value="1"/>
</dbReference>
<keyword evidence="13" id="KW-0539">Nucleus</keyword>
<dbReference type="Gene3D" id="1.10.10.140">
    <property type="entry name" value="Cytochrome c oxidase, subunit VIb"/>
    <property type="match status" value="1"/>
</dbReference>
<evidence type="ECO:0000256" key="12">
    <source>
        <dbReference type="ARBA" id="ARBA00023157"/>
    </source>
</evidence>
<sequence>MALFSRSTSADDKRAEEVRTGAVAPDRSERKKCWEARDSYFACLDRSNIIDAVKEDKAARKACPAENELFERDCATAWVKYFKQWRVADIQKKARIAQLEAEGAVKMDVTTSFTENTSAGTTGVPKGTSREDIQDMLSSRRNLETMAFRPGAALYSRLRFTPPNPRSFSSSCTTRSSVPTNALPSARPVRTVAQFLEWKPEAEATDVIVNGYVRSARTMKADVFVHIGDGSTRKPLQALVPRHMNGRSGLRVGAAVRLQGSWIPSKYATDQSHELKVDRVDILGASDSSTYPIQKKYQTPEYLRTIPHLRSRTPLNAAILRLRSDAVNALTRFFSSRDFTQTHPPIVTSSDCEGGGEVFNVSVQTPNSSTDDAPEKKRGTKNTTDTFFRGPRYLTVSTQLHLEALAQSVGNVWTLSPTFRAERSDTSRHMSEFYMLEAEMPFVDEMNDVLELVEDMLREVTTDMYRARAATELRERRVSSSASRTAEDDLVSADEVERRWAGMMHRSSARWPRIRYGDAITLLQAEEHRFEHKPTWEDGLHSEHEKYLATTLGSTGENGMYQPVFVTHYPRDIKAFYMRPTATSAQTAGTRDGPSSGANERGATVDCFDLLVPDLCEIAGGSMREHRLAELQEAMQARGMVNSSATPGFNGLDWYLDLRRWGSCPHGGFGLGFDRLLSYLAGVPNTRDVVAFPRWHGRCDC</sequence>
<evidence type="ECO:0000256" key="5">
    <source>
        <dbReference type="ARBA" id="ARBA00022490"/>
    </source>
</evidence>
<dbReference type="InterPro" id="IPR036549">
    <property type="entry name" value="CX6/COA6-like_sf"/>
</dbReference>
<keyword evidence="9" id="KW-0648">Protein biosynthesis</keyword>
<evidence type="ECO:0000256" key="11">
    <source>
        <dbReference type="ARBA" id="ARBA00023146"/>
    </source>
</evidence>
<evidence type="ECO:0000256" key="2">
    <source>
        <dbReference type="ARBA" id="ARBA00004496"/>
    </source>
</evidence>
<evidence type="ECO:0000313" key="17">
    <source>
        <dbReference type="Proteomes" id="UP000045706"/>
    </source>
</evidence>
<keyword evidence="8" id="KW-0067">ATP-binding</keyword>
<organism evidence="16 17">
    <name type="scientific">Verticillium longisporum</name>
    <name type="common">Verticillium dahliae var. longisporum</name>
    <dbReference type="NCBI Taxonomy" id="100787"/>
    <lineage>
        <taxon>Eukaryota</taxon>
        <taxon>Fungi</taxon>
        <taxon>Dikarya</taxon>
        <taxon>Ascomycota</taxon>
        <taxon>Pezizomycotina</taxon>
        <taxon>Sordariomycetes</taxon>
        <taxon>Hypocreomycetidae</taxon>
        <taxon>Glomerellales</taxon>
        <taxon>Plectosphaerellaceae</taxon>
        <taxon>Verticillium</taxon>
    </lineage>
</organism>
<feature type="compositionally biased region" description="Basic and acidic residues" evidence="14">
    <location>
        <begin position="9"/>
        <end position="19"/>
    </location>
</feature>
<dbReference type="InterPro" id="IPR048280">
    <property type="entry name" value="COX6B-like"/>
</dbReference>
<evidence type="ECO:0000256" key="1">
    <source>
        <dbReference type="ARBA" id="ARBA00004123"/>
    </source>
</evidence>
<evidence type="ECO:0000256" key="8">
    <source>
        <dbReference type="ARBA" id="ARBA00022840"/>
    </source>
</evidence>
<dbReference type="GO" id="GO:0004816">
    <property type="term" value="F:asparagine-tRNA ligase activity"/>
    <property type="evidence" value="ECO:0007669"/>
    <property type="project" value="TreeGrafter"/>
</dbReference>
<dbReference type="SUPFAM" id="SSF55681">
    <property type="entry name" value="Class II aaRS and biotin synthetases"/>
    <property type="match status" value="1"/>
</dbReference>
<dbReference type="CDD" id="cd00776">
    <property type="entry name" value="AsxRS_core"/>
    <property type="match status" value="1"/>
</dbReference>
<dbReference type="Pfam" id="PF02297">
    <property type="entry name" value="COX6B"/>
    <property type="match status" value="1"/>
</dbReference>
<dbReference type="FunFam" id="1.10.10.140:FF:000003">
    <property type="entry name" value="Cytochrome c oxidase assembly factor 6"/>
    <property type="match status" value="1"/>
</dbReference>
<comment type="subcellular location">
    <subcellularLocation>
        <location evidence="2">Cytoplasm</location>
    </subcellularLocation>
    <subcellularLocation>
        <location evidence="3">Mitochondrion intermembrane space</location>
    </subcellularLocation>
    <subcellularLocation>
        <location evidence="1">Nucleus</location>
    </subcellularLocation>
</comment>
<dbReference type="InterPro" id="IPR045864">
    <property type="entry name" value="aa-tRNA-synth_II/BPL/LPL"/>
</dbReference>
<dbReference type="PANTHER" id="PTHR22594:SF34">
    <property type="entry name" value="ASPARAGINE--TRNA LIGASE, MITOCHONDRIAL-RELATED"/>
    <property type="match status" value="1"/>
</dbReference>
<dbReference type="EMBL" id="CVQI01033828">
    <property type="protein sequence ID" value="CRK44114.1"/>
    <property type="molecule type" value="Genomic_DNA"/>
</dbReference>
<feature type="region of interest" description="Disordered" evidence="14">
    <location>
        <begin position="1"/>
        <end position="25"/>
    </location>
</feature>
<dbReference type="InterPro" id="IPR012340">
    <property type="entry name" value="NA-bd_OB-fold"/>
</dbReference>
<dbReference type="GO" id="GO:0005634">
    <property type="term" value="C:nucleus"/>
    <property type="evidence" value="ECO:0007669"/>
    <property type="project" value="UniProtKB-SubCell"/>
</dbReference>
<evidence type="ECO:0000256" key="13">
    <source>
        <dbReference type="ARBA" id="ARBA00023242"/>
    </source>
</evidence>
<comment type="similarity">
    <text evidence="4">Belongs to the cytochrome c oxidase subunit 6B family.</text>
</comment>
<keyword evidence="7" id="KW-0547">Nucleotide-binding</keyword>
<dbReference type="InterPro" id="IPR002312">
    <property type="entry name" value="Asp/Asn-tRNA-synth_IIb"/>
</dbReference>
<keyword evidence="10" id="KW-0496">Mitochondrion</keyword>
<dbReference type="SUPFAM" id="SSF47694">
    <property type="entry name" value="Cytochrome c oxidase subunit h"/>
    <property type="match status" value="1"/>
</dbReference>
<evidence type="ECO:0000256" key="6">
    <source>
        <dbReference type="ARBA" id="ARBA00022598"/>
    </source>
</evidence>
<keyword evidence="12" id="KW-1015">Disulfide bond</keyword>
<dbReference type="InterPro" id="IPR006195">
    <property type="entry name" value="aa-tRNA-synth_II"/>
</dbReference>
<dbReference type="Gene3D" id="2.40.50.140">
    <property type="entry name" value="Nucleic acid-binding proteins"/>
    <property type="match status" value="1"/>
</dbReference>
<evidence type="ECO:0000256" key="7">
    <source>
        <dbReference type="ARBA" id="ARBA00022741"/>
    </source>
</evidence>
<keyword evidence="6" id="KW-0436">Ligase</keyword>
<dbReference type="GO" id="GO:0005758">
    <property type="term" value="C:mitochondrial intermembrane space"/>
    <property type="evidence" value="ECO:0007669"/>
    <property type="project" value="UniProtKB-SubCell"/>
</dbReference>
<feature type="domain" description="Aminoacyl-transfer RNA synthetases class-II family profile" evidence="15">
    <location>
        <begin position="320"/>
        <end position="693"/>
    </location>
</feature>
<protein>
    <recommendedName>
        <fullName evidence="15">Aminoacyl-transfer RNA synthetases class-II family profile domain-containing protein</fullName>
    </recommendedName>
</protein>
<evidence type="ECO:0000256" key="3">
    <source>
        <dbReference type="ARBA" id="ARBA00004569"/>
    </source>
</evidence>